<name>A0ABQ6B971_9BRAD</name>
<gene>
    <name evidence="1" type="ORF">GCM10007857_76400</name>
</gene>
<sequence length="172" mass="19733">MQTELNKVIAALREFYAREQFLFEKDVGERAVTHRFAVYLEKQFSGWAVDCNYDRLGERTLHLPRGSIISTDDHLGKSIYPDVVVHQREIPNNLLAIEIRNASNHTAIEHDQQKLKALTDPDVWFAYWIGVLLVLARTNIATAEVYVGGVLDRTQTVWLTERLKETSLDASH</sequence>
<evidence type="ECO:0000313" key="2">
    <source>
        <dbReference type="Proteomes" id="UP001156905"/>
    </source>
</evidence>
<reference evidence="2" key="1">
    <citation type="journal article" date="2019" name="Int. J. Syst. Evol. Microbiol.">
        <title>The Global Catalogue of Microorganisms (GCM) 10K type strain sequencing project: providing services to taxonomists for standard genome sequencing and annotation.</title>
        <authorList>
            <consortium name="The Broad Institute Genomics Platform"/>
            <consortium name="The Broad Institute Genome Sequencing Center for Infectious Disease"/>
            <person name="Wu L."/>
            <person name="Ma J."/>
        </authorList>
    </citation>
    <scope>NUCLEOTIDE SEQUENCE [LARGE SCALE GENOMIC DNA]</scope>
    <source>
        <strain evidence="2">NBRC 102520</strain>
    </source>
</reference>
<organism evidence="1 2">
    <name type="scientific">Bradyrhizobium iriomotense</name>
    <dbReference type="NCBI Taxonomy" id="441950"/>
    <lineage>
        <taxon>Bacteria</taxon>
        <taxon>Pseudomonadati</taxon>
        <taxon>Pseudomonadota</taxon>
        <taxon>Alphaproteobacteria</taxon>
        <taxon>Hyphomicrobiales</taxon>
        <taxon>Nitrobacteraceae</taxon>
        <taxon>Bradyrhizobium</taxon>
    </lineage>
</organism>
<proteinExistence type="predicted"/>
<dbReference type="EMBL" id="BSOW01000039">
    <property type="protein sequence ID" value="GLR90924.1"/>
    <property type="molecule type" value="Genomic_DNA"/>
</dbReference>
<protein>
    <submittedName>
        <fullName evidence="1">Uncharacterized protein</fullName>
    </submittedName>
</protein>
<dbReference type="RefSeq" id="WP_284274052.1">
    <property type="nucleotide sequence ID" value="NZ_BSOW01000039.1"/>
</dbReference>
<dbReference type="Proteomes" id="UP001156905">
    <property type="component" value="Unassembled WGS sequence"/>
</dbReference>
<accession>A0ABQ6B971</accession>
<keyword evidence="2" id="KW-1185">Reference proteome</keyword>
<evidence type="ECO:0000313" key="1">
    <source>
        <dbReference type="EMBL" id="GLR90924.1"/>
    </source>
</evidence>
<comment type="caution">
    <text evidence="1">The sequence shown here is derived from an EMBL/GenBank/DDBJ whole genome shotgun (WGS) entry which is preliminary data.</text>
</comment>